<evidence type="ECO:0000256" key="6">
    <source>
        <dbReference type="SAM" id="Phobius"/>
    </source>
</evidence>
<dbReference type="PANTHER" id="PTHR33885">
    <property type="entry name" value="PHAGE SHOCK PROTEIN C"/>
    <property type="match status" value="1"/>
</dbReference>
<feature type="domain" description="Phage shock protein PspC N-terminal" evidence="7">
    <location>
        <begin position="3"/>
        <end position="58"/>
    </location>
</feature>
<accession>A0A1Q8EAR3</accession>
<dbReference type="EMBL" id="MSJM01000001">
    <property type="protein sequence ID" value="OLF48881.1"/>
    <property type="molecule type" value="Genomic_DNA"/>
</dbReference>
<keyword evidence="2" id="KW-1003">Cell membrane</keyword>
<dbReference type="Proteomes" id="UP000186890">
    <property type="component" value="Unassembled WGS sequence"/>
</dbReference>
<evidence type="ECO:0000256" key="3">
    <source>
        <dbReference type="ARBA" id="ARBA00022692"/>
    </source>
</evidence>
<evidence type="ECO:0000313" key="9">
    <source>
        <dbReference type="Proteomes" id="UP000186890"/>
    </source>
</evidence>
<dbReference type="Pfam" id="PF04024">
    <property type="entry name" value="PspC"/>
    <property type="match status" value="1"/>
</dbReference>
<evidence type="ECO:0000256" key="2">
    <source>
        <dbReference type="ARBA" id="ARBA00022475"/>
    </source>
</evidence>
<gene>
    <name evidence="8" type="ORF">BU202_00920</name>
</gene>
<dbReference type="RefSeq" id="WP_075103924.1">
    <property type="nucleotide sequence ID" value="NZ_MSJM01000001.1"/>
</dbReference>
<feature type="transmembrane region" description="Helical" evidence="6">
    <location>
        <begin position="34"/>
        <end position="57"/>
    </location>
</feature>
<keyword evidence="4 6" id="KW-1133">Transmembrane helix</keyword>
<evidence type="ECO:0000256" key="5">
    <source>
        <dbReference type="ARBA" id="ARBA00023136"/>
    </source>
</evidence>
<sequence length="71" mass="8244">MQKRLMRDMKDVKIAGVCSGIAKYFEVDPTLVRVIWGILAFAYGFGIIPYLICWWVMPIDDGRDDDQEIIF</sequence>
<reference evidence="9" key="1">
    <citation type="submission" date="2016-12" db="EMBL/GenBank/DDBJ databases">
        <authorList>
            <person name="Gulvik C.A."/>
        </authorList>
    </citation>
    <scope>NUCLEOTIDE SEQUENCE [LARGE SCALE GENOMIC DNA]</scope>
    <source>
        <strain evidence="9">NED12-00049-6B</strain>
    </source>
</reference>
<dbReference type="OrthoDB" id="9815286at2"/>
<organism evidence="8 9">
    <name type="scientific">Streptococcus cuniculi</name>
    <dbReference type="NCBI Taxonomy" id="1432788"/>
    <lineage>
        <taxon>Bacteria</taxon>
        <taxon>Bacillati</taxon>
        <taxon>Bacillota</taxon>
        <taxon>Bacilli</taxon>
        <taxon>Lactobacillales</taxon>
        <taxon>Streptococcaceae</taxon>
        <taxon>Streptococcus</taxon>
    </lineage>
</organism>
<dbReference type="AlphaFoldDB" id="A0A1Q8EAR3"/>
<keyword evidence="3 6" id="KW-0812">Transmembrane</keyword>
<evidence type="ECO:0000259" key="7">
    <source>
        <dbReference type="Pfam" id="PF04024"/>
    </source>
</evidence>
<keyword evidence="5 6" id="KW-0472">Membrane</keyword>
<evidence type="ECO:0000313" key="8">
    <source>
        <dbReference type="EMBL" id="OLF48881.1"/>
    </source>
</evidence>
<comment type="caution">
    <text evidence="8">The sequence shown here is derived from an EMBL/GenBank/DDBJ whole genome shotgun (WGS) entry which is preliminary data.</text>
</comment>
<protein>
    <recommendedName>
        <fullName evidence="7">Phage shock protein PspC N-terminal domain-containing protein</fullName>
    </recommendedName>
</protein>
<dbReference type="PANTHER" id="PTHR33885:SF3">
    <property type="entry name" value="PHAGE SHOCK PROTEIN C"/>
    <property type="match status" value="1"/>
</dbReference>
<evidence type="ECO:0000256" key="1">
    <source>
        <dbReference type="ARBA" id="ARBA00004162"/>
    </source>
</evidence>
<comment type="subcellular location">
    <subcellularLocation>
        <location evidence="1">Cell membrane</location>
        <topology evidence="1">Single-pass membrane protein</topology>
    </subcellularLocation>
</comment>
<keyword evidence="9" id="KW-1185">Reference proteome</keyword>
<dbReference type="GO" id="GO:0005886">
    <property type="term" value="C:plasma membrane"/>
    <property type="evidence" value="ECO:0007669"/>
    <property type="project" value="UniProtKB-SubCell"/>
</dbReference>
<evidence type="ECO:0000256" key="4">
    <source>
        <dbReference type="ARBA" id="ARBA00022989"/>
    </source>
</evidence>
<dbReference type="InterPro" id="IPR052027">
    <property type="entry name" value="PspC"/>
</dbReference>
<proteinExistence type="predicted"/>
<dbReference type="InterPro" id="IPR007168">
    <property type="entry name" value="Phageshock_PspC_N"/>
</dbReference>
<name>A0A1Q8EAR3_9STRE</name>